<dbReference type="GO" id="GO:0000287">
    <property type="term" value="F:magnesium ion binding"/>
    <property type="evidence" value="ECO:0007669"/>
    <property type="project" value="TreeGrafter"/>
</dbReference>
<dbReference type="PROSITE" id="PS01229">
    <property type="entry name" value="COF_2"/>
    <property type="match status" value="1"/>
</dbReference>
<dbReference type="InterPro" id="IPR023214">
    <property type="entry name" value="HAD_sf"/>
</dbReference>
<dbReference type="GO" id="GO:0050308">
    <property type="term" value="F:sugar-phosphatase activity"/>
    <property type="evidence" value="ECO:0007669"/>
    <property type="project" value="UniProtKB-EC"/>
</dbReference>
<proteinExistence type="predicted"/>
<sequence length="265" mass="29531">MIKLIASDLDGTLLHNGAQKLTPRAIELIHELTQKGIHFVAASGRQYDNERRLFSEIKDEISYIGENGSICIHQGKVISRGIIADDLACRIIDEVKKSPNFDILISREDACLIEDNHEAFVNHIVNVMQNTTKIVDDLSKIEGPFLKIAICNMIDDTKVIMQYLEHLQEMFGAEIKVVTSGNIWIDFIAPGTNKGAALSNLMKLFHVKPEECMAFGDQYNDLEMLELVGHSYAMSNSAPGVSYYADEVTDSVEDVLEDVLASLDK</sequence>
<protein>
    <submittedName>
        <fullName evidence="1">Sugar phosphatase SupH</fullName>
        <ecNumber evidence="1">3.1.3.23</ecNumber>
    </submittedName>
</protein>
<dbReference type="Gene3D" id="3.40.50.1000">
    <property type="entry name" value="HAD superfamily/HAD-like"/>
    <property type="match status" value="1"/>
</dbReference>
<dbReference type="RefSeq" id="WP_055171619.1">
    <property type="nucleotide sequence ID" value="NZ_CZBX01000004.1"/>
</dbReference>
<dbReference type="Gene3D" id="3.30.1240.10">
    <property type="match status" value="1"/>
</dbReference>
<gene>
    <name evidence="1" type="primary">supH</name>
    <name evidence="1" type="ORF">ERS852502_01004</name>
</gene>
<dbReference type="InterPro" id="IPR000150">
    <property type="entry name" value="Cof"/>
</dbReference>
<reference evidence="1 2" key="1">
    <citation type="submission" date="2015-09" db="EMBL/GenBank/DDBJ databases">
        <authorList>
            <consortium name="Pathogen Informatics"/>
        </authorList>
    </citation>
    <scope>NUCLEOTIDE SEQUENCE [LARGE SCALE GENOMIC DNA]</scope>
    <source>
        <strain evidence="1 2">2789STDY5834889</strain>
    </source>
</reference>
<accession>A0A174ZKW3</accession>
<dbReference type="NCBIfam" id="TIGR01484">
    <property type="entry name" value="HAD-SF-IIB"/>
    <property type="match status" value="1"/>
</dbReference>
<dbReference type="PANTHER" id="PTHR10000">
    <property type="entry name" value="PHOSPHOSERINE PHOSPHATASE"/>
    <property type="match status" value="1"/>
</dbReference>
<dbReference type="SFLD" id="SFLDS00003">
    <property type="entry name" value="Haloacid_Dehalogenase"/>
    <property type="match status" value="1"/>
</dbReference>
<evidence type="ECO:0000313" key="1">
    <source>
        <dbReference type="EMBL" id="CUQ84776.1"/>
    </source>
</evidence>
<dbReference type="EC" id="3.1.3.23" evidence="1"/>
<dbReference type="InterPro" id="IPR036412">
    <property type="entry name" value="HAD-like_sf"/>
</dbReference>
<dbReference type="NCBIfam" id="TIGR00099">
    <property type="entry name" value="Cof-subfamily"/>
    <property type="match status" value="1"/>
</dbReference>
<dbReference type="SFLD" id="SFLDG01140">
    <property type="entry name" value="C2.B:_Phosphomannomutase_and_P"/>
    <property type="match status" value="1"/>
</dbReference>
<dbReference type="Proteomes" id="UP000078383">
    <property type="component" value="Unassembled WGS sequence"/>
</dbReference>
<evidence type="ECO:0000313" key="2">
    <source>
        <dbReference type="Proteomes" id="UP000078383"/>
    </source>
</evidence>
<dbReference type="EMBL" id="CZBX01000004">
    <property type="protein sequence ID" value="CUQ84776.1"/>
    <property type="molecule type" value="Genomic_DNA"/>
</dbReference>
<dbReference type="SUPFAM" id="SSF56784">
    <property type="entry name" value="HAD-like"/>
    <property type="match status" value="1"/>
</dbReference>
<dbReference type="PANTHER" id="PTHR10000:SF53">
    <property type="entry name" value="5-AMINO-6-(5-PHOSPHO-D-RIBITYLAMINO)URACIL PHOSPHATASE YBJI-RELATED"/>
    <property type="match status" value="1"/>
</dbReference>
<dbReference type="OrthoDB" id="9814970at2"/>
<dbReference type="InterPro" id="IPR006379">
    <property type="entry name" value="HAD-SF_hydro_IIB"/>
</dbReference>
<dbReference type="Pfam" id="PF08282">
    <property type="entry name" value="Hydrolase_3"/>
    <property type="match status" value="1"/>
</dbReference>
<dbReference type="GO" id="GO:0005829">
    <property type="term" value="C:cytosol"/>
    <property type="evidence" value="ECO:0007669"/>
    <property type="project" value="TreeGrafter"/>
</dbReference>
<name>A0A174ZKW3_9FIRM</name>
<dbReference type="AlphaFoldDB" id="A0A174ZKW3"/>
<organism evidence="1 2">
    <name type="scientific">[Ruminococcus] torques</name>
    <dbReference type="NCBI Taxonomy" id="33039"/>
    <lineage>
        <taxon>Bacteria</taxon>
        <taxon>Bacillati</taxon>
        <taxon>Bacillota</taxon>
        <taxon>Clostridia</taxon>
        <taxon>Lachnospirales</taxon>
        <taxon>Lachnospiraceae</taxon>
        <taxon>Mediterraneibacter</taxon>
    </lineage>
</organism>
<keyword evidence="1" id="KW-0378">Hydrolase</keyword>